<dbReference type="GO" id="GO:0061630">
    <property type="term" value="F:ubiquitin protein ligase activity"/>
    <property type="evidence" value="ECO:0007669"/>
    <property type="project" value="TreeGrafter"/>
</dbReference>
<dbReference type="InterPro" id="IPR011042">
    <property type="entry name" value="6-blade_b-propeller_TolB-like"/>
</dbReference>
<proteinExistence type="predicted"/>
<dbReference type="InterPro" id="IPR000315">
    <property type="entry name" value="Znf_B-box"/>
</dbReference>
<evidence type="ECO:0000313" key="2">
    <source>
        <dbReference type="EMBL" id="EKC22918.1"/>
    </source>
</evidence>
<dbReference type="AlphaFoldDB" id="K1PMK3"/>
<dbReference type="Gene3D" id="3.30.160.60">
    <property type="entry name" value="Classic Zinc Finger"/>
    <property type="match status" value="1"/>
</dbReference>
<dbReference type="PANTHER" id="PTHR25462">
    <property type="entry name" value="BONUS, ISOFORM C-RELATED"/>
    <property type="match status" value="1"/>
</dbReference>
<dbReference type="SMART" id="SM00336">
    <property type="entry name" value="BBOX"/>
    <property type="match status" value="1"/>
</dbReference>
<dbReference type="EMBL" id="JH818949">
    <property type="protein sequence ID" value="EKC22918.1"/>
    <property type="molecule type" value="Genomic_DNA"/>
</dbReference>
<dbReference type="InterPro" id="IPR047153">
    <property type="entry name" value="TRIM45/56/19-like"/>
</dbReference>
<dbReference type="GO" id="GO:0008270">
    <property type="term" value="F:zinc ion binding"/>
    <property type="evidence" value="ECO:0007669"/>
    <property type="project" value="InterPro"/>
</dbReference>
<dbReference type="HOGENOM" id="CLU_007742_5_1_1"/>
<dbReference type="PANTHER" id="PTHR25462:SF305">
    <property type="entry name" value="RING-TYPE DOMAIN-CONTAINING PROTEIN"/>
    <property type="match status" value="1"/>
</dbReference>
<dbReference type="SUPFAM" id="SSF101898">
    <property type="entry name" value="NHL repeat"/>
    <property type="match status" value="1"/>
</dbReference>
<dbReference type="Gene3D" id="2.120.10.30">
    <property type="entry name" value="TolB, C-terminal domain"/>
    <property type="match status" value="1"/>
</dbReference>
<dbReference type="GO" id="GO:0005654">
    <property type="term" value="C:nucleoplasm"/>
    <property type="evidence" value="ECO:0007669"/>
    <property type="project" value="TreeGrafter"/>
</dbReference>
<evidence type="ECO:0000259" key="1">
    <source>
        <dbReference type="PROSITE" id="PS50119"/>
    </source>
</evidence>
<organism evidence="2">
    <name type="scientific">Magallana gigas</name>
    <name type="common">Pacific oyster</name>
    <name type="synonym">Crassostrea gigas</name>
    <dbReference type="NCBI Taxonomy" id="29159"/>
    <lineage>
        <taxon>Eukaryota</taxon>
        <taxon>Metazoa</taxon>
        <taxon>Spiralia</taxon>
        <taxon>Lophotrochozoa</taxon>
        <taxon>Mollusca</taxon>
        <taxon>Bivalvia</taxon>
        <taxon>Autobranchia</taxon>
        <taxon>Pteriomorphia</taxon>
        <taxon>Ostreida</taxon>
        <taxon>Ostreoidea</taxon>
        <taxon>Ostreidae</taxon>
        <taxon>Magallana</taxon>
    </lineage>
</organism>
<reference evidence="2" key="1">
    <citation type="journal article" date="2012" name="Nature">
        <title>The oyster genome reveals stress adaptation and complexity of shell formation.</title>
        <authorList>
            <person name="Zhang G."/>
            <person name="Fang X."/>
            <person name="Guo X."/>
            <person name="Li L."/>
            <person name="Luo R."/>
            <person name="Xu F."/>
            <person name="Yang P."/>
            <person name="Zhang L."/>
            <person name="Wang X."/>
            <person name="Qi H."/>
            <person name="Xiong Z."/>
            <person name="Que H."/>
            <person name="Xie Y."/>
            <person name="Holland P.W."/>
            <person name="Paps J."/>
            <person name="Zhu Y."/>
            <person name="Wu F."/>
            <person name="Chen Y."/>
            <person name="Wang J."/>
            <person name="Peng C."/>
            <person name="Meng J."/>
            <person name="Yang L."/>
            <person name="Liu J."/>
            <person name="Wen B."/>
            <person name="Zhang N."/>
            <person name="Huang Z."/>
            <person name="Zhu Q."/>
            <person name="Feng Y."/>
            <person name="Mount A."/>
            <person name="Hedgecock D."/>
            <person name="Xu Z."/>
            <person name="Liu Y."/>
            <person name="Domazet-Loso T."/>
            <person name="Du Y."/>
            <person name="Sun X."/>
            <person name="Zhang S."/>
            <person name="Liu B."/>
            <person name="Cheng P."/>
            <person name="Jiang X."/>
            <person name="Li J."/>
            <person name="Fan D."/>
            <person name="Wang W."/>
            <person name="Fu W."/>
            <person name="Wang T."/>
            <person name="Wang B."/>
            <person name="Zhang J."/>
            <person name="Peng Z."/>
            <person name="Li Y."/>
            <person name="Li N."/>
            <person name="Wang J."/>
            <person name="Chen M."/>
            <person name="He Y."/>
            <person name="Tan F."/>
            <person name="Song X."/>
            <person name="Zheng Q."/>
            <person name="Huang R."/>
            <person name="Yang H."/>
            <person name="Du X."/>
            <person name="Chen L."/>
            <person name="Yang M."/>
            <person name="Gaffney P.M."/>
            <person name="Wang S."/>
            <person name="Luo L."/>
            <person name="She Z."/>
            <person name="Ming Y."/>
            <person name="Huang W."/>
            <person name="Zhang S."/>
            <person name="Huang B."/>
            <person name="Zhang Y."/>
            <person name="Qu T."/>
            <person name="Ni P."/>
            <person name="Miao G."/>
            <person name="Wang J."/>
            <person name="Wang Q."/>
            <person name="Steinberg C.E."/>
            <person name="Wang H."/>
            <person name="Li N."/>
            <person name="Qian L."/>
            <person name="Zhang G."/>
            <person name="Li Y."/>
            <person name="Yang H."/>
            <person name="Liu X."/>
            <person name="Wang J."/>
            <person name="Yin Y."/>
            <person name="Wang J."/>
        </authorList>
    </citation>
    <scope>NUCLEOTIDE SEQUENCE [LARGE SCALE GENOMIC DNA]</scope>
    <source>
        <strain evidence="2">05x7-T-G4-1.051#20</strain>
    </source>
</reference>
<protein>
    <submittedName>
        <fullName evidence="2">Putative GTP-binding protein ard-1-like protein</fullName>
    </submittedName>
</protein>
<dbReference type="SUPFAM" id="SSF57845">
    <property type="entry name" value="B-box zinc-binding domain"/>
    <property type="match status" value="1"/>
</dbReference>
<name>K1PMK3_MAGGI</name>
<accession>K1PMK3</accession>
<dbReference type="PROSITE" id="PS50119">
    <property type="entry name" value="ZF_BBOX"/>
    <property type="match status" value="2"/>
</dbReference>
<feature type="domain" description="B box-type" evidence="1">
    <location>
        <begin position="8"/>
        <end position="53"/>
    </location>
</feature>
<feature type="domain" description="B box-type" evidence="1">
    <location>
        <begin position="62"/>
        <end position="98"/>
    </location>
</feature>
<dbReference type="InParanoid" id="K1PMK3"/>
<gene>
    <name evidence="2" type="ORF">CGI_10001185</name>
</gene>
<sequence length="468" mass="52984">MDPRRSAQDVVRCQLCDTPVPPLYCGICHIHLCKACVGAHLLDESTEHRVVPFEKRGLTTKCQEHSTKVCELYCEECDISIRATCASSKHKGHKFIEILKYFEDKKDAIQKDLQELKKSISPICQEIVPHISVQKADLNKNSQKLTSDIDKHGEDLYREVDIIIKNVKSNLEEIDSKQLDVLNKQENEIKRTISEIVQCTTDLEKLLNSSDINLVTAYNSRNTEFRKLPPKLKVSLPSFTPQKINKEQFGSLSSLSNKIEVHEYTMDAPDADTSAPYRTLIDEPRIVKDIKTERLVRSVSCLSGEHIWTSGSDSIMRLYNLQGELMKSVKTKSGTLPGDIAVTQKGDLVYTDYSDRSINMMKNTDVQKLIKLQGWKPRNVCCTSSDDLLVVMISGDGRKANVVRYSGPSEKQTIEFNDKGQPLYLSYDIKYIKENKNLDICVADYTAGAIVVVNQAGKLRFTFNWSSF</sequence>